<dbReference type="Pfam" id="PF00431">
    <property type="entry name" value="CUB"/>
    <property type="match status" value="2"/>
</dbReference>
<keyword evidence="5" id="KW-1185">Reference proteome</keyword>
<feature type="domain" description="CUB" evidence="3">
    <location>
        <begin position="181"/>
        <end position="310"/>
    </location>
</feature>
<dbReference type="PANTHER" id="PTHR47537:SF1">
    <property type="entry name" value="CUB DOMAIN-CONTAINING PROTEIN"/>
    <property type="match status" value="1"/>
</dbReference>
<dbReference type="CDD" id="cd00041">
    <property type="entry name" value="CUB"/>
    <property type="match status" value="2"/>
</dbReference>
<evidence type="ECO:0000256" key="1">
    <source>
        <dbReference type="ARBA" id="ARBA00023157"/>
    </source>
</evidence>
<evidence type="ECO:0000256" key="2">
    <source>
        <dbReference type="PROSITE-ProRule" id="PRU00059"/>
    </source>
</evidence>
<reference evidence="4 5" key="1">
    <citation type="submission" date="2024-03" db="EMBL/GenBank/DDBJ databases">
        <title>Adaptation during the transition from Ophiocordyceps entomopathogen to insect associate is accompanied by gene loss and intensified selection.</title>
        <authorList>
            <person name="Ward C.M."/>
            <person name="Onetto C.A."/>
            <person name="Borneman A.R."/>
        </authorList>
    </citation>
    <scope>NUCLEOTIDE SEQUENCE [LARGE SCALE GENOMIC DNA]</scope>
    <source>
        <strain evidence="4">AWRI1</strain>
        <tissue evidence="4">Single Adult Female</tissue>
    </source>
</reference>
<dbReference type="InterPro" id="IPR035914">
    <property type="entry name" value="Sperma_CUB_dom_sf"/>
</dbReference>
<dbReference type="SUPFAM" id="SSF49854">
    <property type="entry name" value="Spermadhesin, CUB domain"/>
    <property type="match status" value="3"/>
</dbReference>
<keyword evidence="1" id="KW-1015">Disulfide bond</keyword>
<proteinExistence type="predicted"/>
<dbReference type="Proteomes" id="UP001367676">
    <property type="component" value="Unassembled WGS sequence"/>
</dbReference>
<dbReference type="Gene3D" id="2.60.120.290">
    <property type="entry name" value="Spermadhesin, CUB domain"/>
    <property type="match status" value="3"/>
</dbReference>
<feature type="domain" description="CUB" evidence="3">
    <location>
        <begin position="328"/>
        <end position="465"/>
    </location>
</feature>
<evidence type="ECO:0000259" key="3">
    <source>
        <dbReference type="PROSITE" id="PS01180"/>
    </source>
</evidence>
<dbReference type="EMBL" id="JBBCAQ010000010">
    <property type="protein sequence ID" value="KAK7601621.1"/>
    <property type="molecule type" value="Genomic_DNA"/>
</dbReference>
<dbReference type="PANTHER" id="PTHR47537">
    <property type="entry name" value="CUBILIN"/>
    <property type="match status" value="1"/>
</dbReference>
<evidence type="ECO:0000313" key="5">
    <source>
        <dbReference type="Proteomes" id="UP001367676"/>
    </source>
</evidence>
<evidence type="ECO:0000313" key="4">
    <source>
        <dbReference type="EMBL" id="KAK7601621.1"/>
    </source>
</evidence>
<organism evidence="4 5">
    <name type="scientific">Parthenolecanium corni</name>
    <dbReference type="NCBI Taxonomy" id="536013"/>
    <lineage>
        <taxon>Eukaryota</taxon>
        <taxon>Metazoa</taxon>
        <taxon>Ecdysozoa</taxon>
        <taxon>Arthropoda</taxon>
        <taxon>Hexapoda</taxon>
        <taxon>Insecta</taxon>
        <taxon>Pterygota</taxon>
        <taxon>Neoptera</taxon>
        <taxon>Paraneoptera</taxon>
        <taxon>Hemiptera</taxon>
        <taxon>Sternorrhyncha</taxon>
        <taxon>Coccoidea</taxon>
        <taxon>Coccidae</taxon>
        <taxon>Parthenolecanium</taxon>
    </lineage>
</organism>
<dbReference type="InterPro" id="IPR000859">
    <property type="entry name" value="CUB_dom"/>
</dbReference>
<dbReference type="InterPro" id="IPR053207">
    <property type="entry name" value="Non-NMDA_GluR_Accessory"/>
</dbReference>
<gene>
    <name evidence="4" type="ORF">V9T40_009062</name>
</gene>
<dbReference type="SMART" id="SM00042">
    <property type="entry name" value="CUB"/>
    <property type="match status" value="3"/>
</dbReference>
<sequence length="624" mass="70782">MTSVEKSKNQNLGKTNFLSISIMTFHDQTYCQRIFKDCKLQTCYVQSAAYPGVYPRGLHCTYQLSTRLPFIKLYIENEEFNVDGQRCENIITCPMRPISAGVNNCPYDYLKIYDGKNALSKEIGTFCGMGKFPFSIIGSSQDLFVEFVTSRAGPLLNTGFHFNVGNWPGHVETAGVRNGSCDWILSSKDLNNRGSTEGIFLSIVHWYPPNMRCTYLIQGSANQIVRVYFPSLRINKIESPIEPYDGDCGESLTLYDSDRPDDSKIIKTFCNTFSRPMEKHDFISSKNSLFVSFDSKTGSYSGSSIYYWAHYDFFNNTKFGNPIPGTECDEEFSALNKEFGWFRSPVNTLIYKKNSPDLIRCQYKFTTDRRIFARILLNIESINFKNPYSTGGCMNCVAEKVDKLIVWEPSLLTNVTKPICVCSNSSERIVKPLVLTSLTDNVIMEMQVDPSVSAINYFKANFSLFEASYKFVHGPLCGPPILKAALDGELRFPYQDVLSFIEPPRTIHCVWDIQVNEGRDLSLSFEKVKFVSRDCQDGRLDIYLPSRIKNPFLTVCGHNVSALKNIGVITSEELIPKFTLDPHRFVQLHFTSQTTPSRAAIKVVWTELFHLSRTSSASKTIKNT</sequence>
<feature type="domain" description="CUB" evidence="3">
    <location>
        <begin position="477"/>
        <end position="597"/>
    </location>
</feature>
<dbReference type="GO" id="GO:0005886">
    <property type="term" value="C:plasma membrane"/>
    <property type="evidence" value="ECO:0007669"/>
    <property type="project" value="TreeGrafter"/>
</dbReference>
<comment type="caution">
    <text evidence="4">The sequence shown here is derived from an EMBL/GenBank/DDBJ whole genome shotgun (WGS) entry which is preliminary data.</text>
</comment>
<protein>
    <recommendedName>
        <fullName evidence="3">CUB domain-containing protein</fullName>
    </recommendedName>
</protein>
<dbReference type="AlphaFoldDB" id="A0AAN9TRK8"/>
<dbReference type="PROSITE" id="PS01180">
    <property type="entry name" value="CUB"/>
    <property type="match status" value="4"/>
</dbReference>
<comment type="caution">
    <text evidence="2">Lacks conserved residue(s) required for the propagation of feature annotation.</text>
</comment>
<accession>A0AAN9TRK8</accession>
<feature type="domain" description="CUB" evidence="3">
    <location>
        <begin position="31"/>
        <end position="167"/>
    </location>
</feature>
<dbReference type="FunFam" id="2.60.120.290:FF:000055">
    <property type="entry name" value="Dorsal-ventral patterning protein tolloid"/>
    <property type="match status" value="1"/>
</dbReference>
<name>A0AAN9TRK8_9HEMI</name>